<keyword evidence="19 33" id="KW-1043">Host membrane</keyword>
<evidence type="ECO:0000256" key="12">
    <source>
        <dbReference type="ARBA" id="ARBA00022595"/>
    </source>
</evidence>
<keyword evidence="28 33" id="KW-0325">Glycoprotein</keyword>
<evidence type="ECO:0000256" key="23">
    <source>
        <dbReference type="ARBA" id="ARBA00023046"/>
    </source>
</evidence>
<feature type="compositionally biased region" description="Basic and acidic residues" evidence="35">
    <location>
        <begin position="715"/>
        <end position="734"/>
    </location>
</feature>
<evidence type="ECO:0000313" key="57">
    <source>
        <dbReference type="EMBL" id="ACE69966.1"/>
    </source>
</evidence>
<dbReference type="EMBL" id="EU576917">
    <property type="protein sequence ID" value="ACE69958.1"/>
    <property type="molecule type" value="Genomic_RNA"/>
</dbReference>
<dbReference type="EMBL" id="EU576902">
    <property type="protein sequence ID" value="ACE69899.1"/>
    <property type="molecule type" value="Genomic_RNA"/>
</dbReference>
<dbReference type="Pfam" id="PF00517">
    <property type="entry name" value="GP41"/>
    <property type="match status" value="1"/>
</dbReference>
<keyword evidence="20 33" id="KW-0261">Viral envelope protein</keyword>
<evidence type="ECO:0000256" key="7">
    <source>
        <dbReference type="ARBA" id="ARBA00022506"/>
    </source>
</evidence>
<keyword evidence="26 33" id="KW-0564">Palmitate</keyword>
<dbReference type="EMBL" id="EU576918">
    <property type="protein sequence ID" value="ACE69962.1"/>
    <property type="molecule type" value="Genomic_RNA"/>
</dbReference>
<comment type="miscellaneous">
    <text evidence="33">HIV-1 lineages are divided in three main groups, M (for Major), O (for Outlier), and N (for New, or Non-M, Non-O). The vast majority of strains found worldwide belong to the group M. Group O seems to be endemic to and largely confined to Cameroon and neighboring countries in West Central Africa, where these viruses represent a small minority of HIV-1 strains. The group N is represented by a limited number of isolates from Cameroonian persons. The group M is further subdivided in 9 clades or subtypes (A to D, F to H, J and K).</text>
</comment>
<evidence type="ECO:0000256" key="22">
    <source>
        <dbReference type="ARBA" id="ARBA00022989"/>
    </source>
</evidence>
<evidence type="ECO:0000256" key="21">
    <source>
        <dbReference type="ARBA" id="ARBA00022890"/>
    </source>
</evidence>
<dbReference type="CDD" id="cd09909">
    <property type="entry name" value="HIV-1-like_HR1-HR2"/>
    <property type="match status" value="1"/>
</dbReference>
<evidence type="ECO:0000313" key="51">
    <source>
        <dbReference type="EMBL" id="ACE69930.1"/>
    </source>
</evidence>
<evidence type="ECO:0000256" key="6">
    <source>
        <dbReference type="ARBA" id="ARBA00004650"/>
    </source>
</evidence>
<proteinExistence type="inferred from homology"/>
<name>B3UMJ0_HV1</name>
<dbReference type="FunFam" id="1.20.5.490:FF:000001">
    <property type="entry name" value="Envelope glycoprotein gp160"/>
    <property type="match status" value="1"/>
</dbReference>
<keyword evidence="14 33" id="KW-0812">Transmembrane</keyword>
<evidence type="ECO:0000256" key="14">
    <source>
        <dbReference type="ARBA" id="ARBA00022692"/>
    </source>
</evidence>
<reference evidence="38" key="1">
    <citation type="journal article" date="2008" name="Proc. Natl. Acad. Sci. U.S.A.">
        <title>Identification and characterization of transmitted and early founder virus envelopes in primary HIV-1 infection.</title>
        <authorList>
            <person name="Keele B.F."/>
            <person name="Giorgi E.E."/>
            <person name="Salazar-Gonzalez J.F."/>
            <person name="Decker J.M."/>
            <person name="Pham K.T."/>
            <person name="Salazar M.G."/>
            <person name="Sun C."/>
            <person name="Grayson T."/>
            <person name="Wang S."/>
            <person name="Li H."/>
            <person name="Wei X."/>
            <person name="Jiang C."/>
            <person name="Kirchherr J.L."/>
            <person name="Gao F."/>
            <person name="Anderson J.A."/>
            <person name="Ping L.H."/>
            <person name="Swanstrom R."/>
            <person name="Tomaras G.D."/>
            <person name="Blattner W.A."/>
            <person name="Goepfert P.A."/>
            <person name="Kilby J.M."/>
            <person name="Saag M.S."/>
            <person name="Delwart E.L."/>
            <person name="Busch M.P."/>
            <person name="Cohen M.S."/>
            <person name="Montefiori D.C."/>
            <person name="Haynes B.F."/>
            <person name="Gaschen B."/>
            <person name="Athreya G.S."/>
            <person name="Lee H.Y."/>
            <person name="Wood N."/>
            <person name="Seoighe C."/>
            <person name="Perelson A.S."/>
            <person name="Bhattacharya T."/>
            <person name="Korber B.T."/>
            <person name="Hahn B.H."/>
            <person name="Shaw G.M."/>
        </authorList>
    </citation>
    <scope>NUCLEOTIDE SEQUENCE</scope>
    <source>
        <strain evidence="38">SC31_1B5</strain>
        <strain evidence="39">SC31_1C6</strain>
        <strain evidence="40">SC31_1F4</strain>
        <strain evidence="41">SC31_1G11</strain>
        <strain evidence="42">SC31_2C7</strain>
        <strain evidence="43">SC31_2F12</strain>
        <strain evidence="44">SC31_2H11</strain>
        <strain evidence="45">SC31_4A8</strain>
        <strain evidence="47">SC31_4B1</strain>
        <strain evidence="46">SC31_4B11</strain>
        <strain evidence="48">SC31_4C11</strain>
        <strain evidence="49">SC31_4D5</strain>
        <strain evidence="50">SC31_4E11</strain>
        <strain evidence="51">SC31_4E12</strain>
        <strain evidence="52">SC31_4F1</strain>
        <strain evidence="53">SC31_4F4</strain>
        <strain evidence="54">SC31_4F7</strain>
        <strain evidence="55">SC31_4F9</strain>
        <strain evidence="56">SC31_4G11</strain>
        <strain evidence="57">SC31_4G2</strain>
        <strain evidence="58">SC31_4H2</strain>
        <strain evidence="59">SC31_4H3</strain>
    </source>
</reference>
<evidence type="ECO:0000256" key="30">
    <source>
        <dbReference type="ARBA" id="ARBA00023288"/>
    </source>
</evidence>
<dbReference type="GO" id="GO:0019031">
    <property type="term" value="C:viral envelope"/>
    <property type="evidence" value="ECO:0007669"/>
    <property type="project" value="UniProtKB-KW"/>
</dbReference>
<evidence type="ECO:0000313" key="45">
    <source>
        <dbReference type="EMBL" id="ACE69895.1"/>
    </source>
</evidence>
<dbReference type="EMBL" id="EU576889">
    <property type="protein sequence ID" value="ACE69849.1"/>
    <property type="molecule type" value="Genomic_RNA"/>
</dbReference>
<comment type="domain">
    <text evidence="33">Some of the most genetically diverse regions of the viral genome are present in Env. They are called variable regions 1 through 5 (V1 through V5). Coreceptor usage of gp120 is determined mainly by the primary structure of the third variable region (V3) in the outer domain of gp120. The sequence of V3 determines which coreceptor, CCR5 and/or CXCR4 (corresponding to R5/macrophage, X4/T cell and R5X4/T cell and macrophage tropism), is used to trigger the fusion potential of the Env complex, and hence which cells the virus can infect. Binding to CCR5 involves a region adjacent in addition to V3.</text>
</comment>
<evidence type="ECO:0000256" key="26">
    <source>
        <dbReference type="ARBA" id="ARBA00023139"/>
    </source>
</evidence>
<keyword evidence="29 33" id="KW-0899">Viral immunoevasion</keyword>
<dbReference type="GO" id="GO:0019064">
    <property type="term" value="P:fusion of virus membrane with host plasma membrane"/>
    <property type="evidence" value="ECO:0007669"/>
    <property type="project" value="UniProtKB-UniRule"/>
</dbReference>
<dbReference type="GO" id="GO:0052031">
    <property type="term" value="P:symbiont-mediated perturbation of host defense response"/>
    <property type="evidence" value="ECO:0007669"/>
    <property type="project" value="UniProtKB-UniRule"/>
</dbReference>
<feature type="disulfide bond" evidence="33">
    <location>
        <begin position="590"/>
        <end position="596"/>
    </location>
</feature>
<comment type="PTM">
    <text evidence="33">Palmitoylation of the transmembrane protein and of Env polyprotein (prior to its proteolytic cleavage) is essential for their association with host cell membrane lipid rafts. Palmitoylation is therefore required for envelope trafficking to classical lipid rafts, but not for viral replication.</text>
</comment>
<dbReference type="EMBL" id="EU576923">
    <property type="protein sequence ID" value="ACE69981.1"/>
    <property type="molecule type" value="Genomic_RNA"/>
</dbReference>
<evidence type="ECO:0000256" key="19">
    <source>
        <dbReference type="ARBA" id="ARBA00022870"/>
    </source>
</evidence>
<dbReference type="EMBL" id="EU576909">
    <property type="protein sequence ID" value="ACE69926.1"/>
    <property type="molecule type" value="Genomic_RNA"/>
</dbReference>
<comment type="subcellular location">
    <molecule>Transmembrane protein gp41</molecule>
    <subcellularLocation>
        <location evidence="33">Virion membrane</location>
        <topology evidence="33">Single-pass type I membrane protein</topology>
    </subcellularLocation>
    <subcellularLocation>
        <location evidence="33">Host cell membrane</location>
        <topology evidence="33">Single-pass type I membrane protein</topology>
    </subcellularLocation>
    <subcellularLocation>
        <location evidence="33">Host endosome membrane</location>
        <topology evidence="33">Single-pass type I membrane protein</topology>
    </subcellularLocation>
    <text evidence="33">It is probably concentrated at the site of budding and incorporated into the virions possibly by contacts between the cytoplasmic tail of Env and the N-terminus of Gag.</text>
</comment>
<dbReference type="SUPFAM" id="SSF56502">
    <property type="entry name" value="gp120 core"/>
    <property type="match status" value="2"/>
</dbReference>
<evidence type="ECO:0000313" key="46">
    <source>
        <dbReference type="EMBL" id="ACE69899.1"/>
    </source>
</evidence>
<comment type="subcellular location">
    <molecule>Surface protein gp120</molecule>
    <subcellularLocation>
        <location evidence="33">Virion membrane</location>
        <topology evidence="33">Peripheral membrane protein</topology>
    </subcellularLocation>
    <subcellularLocation>
        <location evidence="33">Host cell membrane</location>
        <topology evidence="33">Peripheral membrane protein</topology>
    </subcellularLocation>
    <subcellularLocation>
        <location evidence="33">Host endosome membrane</location>
        <topology evidence="33">Single-pass type I membrane protein</topology>
    </subcellularLocation>
    <text evidence="33">The surface protein is not anchored to the viral envelope, but associates with the extravirion surface through its binding to TM. It is probably concentrated at the site of budding and incorporated into the virions possibly by contacts between the cytoplasmic tail of Env and the N-terminus of Gag.</text>
</comment>
<evidence type="ECO:0000313" key="59">
    <source>
        <dbReference type="EMBL" id="ACE69985.1"/>
    </source>
</evidence>
<feature type="short sequence motif" description="Di-leucine internalization motif" evidence="33">
    <location>
        <begin position="847"/>
        <end position="848"/>
    </location>
</feature>
<evidence type="ECO:0000256" key="25">
    <source>
        <dbReference type="ARBA" id="ARBA00023136"/>
    </source>
</evidence>
<evidence type="ECO:0000256" key="4">
    <source>
        <dbReference type="ARBA" id="ARBA00004563"/>
    </source>
</evidence>
<evidence type="ECO:0000256" key="34">
    <source>
        <dbReference type="RuleBase" id="RU363095"/>
    </source>
</evidence>
<evidence type="ECO:0000256" key="28">
    <source>
        <dbReference type="ARBA" id="ARBA00023180"/>
    </source>
</evidence>
<comment type="PTM">
    <text evidence="33">Highly glycosylated by host. The high number of glycan on the protein is reffered to as 'glycan shield' because it contributes to hide protein sequence from adaptive immune system.</text>
</comment>
<evidence type="ECO:0000256" key="35">
    <source>
        <dbReference type="SAM" id="MobiDB-lite"/>
    </source>
</evidence>
<keyword evidence="12 33" id="KW-1162">Viral penetration into host cytoplasm</keyword>
<evidence type="ECO:0000313" key="50">
    <source>
        <dbReference type="EMBL" id="ACE69926.1"/>
    </source>
</evidence>
<evidence type="ECO:0000256" key="16">
    <source>
        <dbReference type="ARBA" id="ARBA00022729"/>
    </source>
</evidence>
<keyword evidence="24 33" id="KW-0175">Coiled coil</keyword>
<dbReference type="InterPro" id="IPR000777">
    <property type="entry name" value="HIV1_Gp120"/>
</dbReference>
<dbReference type="InterPro" id="IPR037527">
    <property type="entry name" value="Gp160"/>
</dbReference>
<keyword evidence="15 33" id="KW-0053">Apoptosis</keyword>
<dbReference type="GO" id="GO:0039654">
    <property type="term" value="P:fusion of virus membrane with host endosome membrane"/>
    <property type="evidence" value="ECO:0007669"/>
    <property type="project" value="UniProtKB-UniRule"/>
</dbReference>
<dbReference type="EMBL" id="EU576913">
    <property type="protein sequence ID" value="ACE69942.1"/>
    <property type="molecule type" value="Genomic_RNA"/>
</dbReference>
<dbReference type="EMBL" id="EU576892">
    <property type="protein sequence ID" value="ACE69861.1"/>
    <property type="molecule type" value="Genomic_RNA"/>
</dbReference>
<feature type="chain" id="PRO_5042637980" description="Envelope glycoprotein gp160" evidence="33">
    <location>
        <begin position="32"/>
        <end position="848"/>
    </location>
</feature>
<dbReference type="EMBL" id="EU576919">
    <property type="protein sequence ID" value="ACE69966.1"/>
    <property type="molecule type" value="Genomic_RNA"/>
</dbReference>
<keyword evidence="27 33" id="KW-1015">Disulfide bond</keyword>
<dbReference type="GO" id="GO:0075512">
    <property type="term" value="P:clathrin-dependent endocytosis of virus by host cell"/>
    <property type="evidence" value="ECO:0007669"/>
    <property type="project" value="UniProtKB-UniRule"/>
</dbReference>
<evidence type="ECO:0000313" key="48">
    <source>
        <dbReference type="EMBL" id="ACE69911.1"/>
    </source>
</evidence>
<organismHost>
    <name type="scientific">Homo sapiens</name>
    <name type="common">Human</name>
    <dbReference type="NCBI Taxonomy" id="9606"/>
</organismHost>
<gene>
    <name evidence="33 38" type="primary">env</name>
</gene>
<dbReference type="HAMAP" id="MF_04083">
    <property type="entry name" value="HIV_ENV"/>
    <property type="match status" value="1"/>
</dbReference>
<comment type="domain">
    <text evidence="33 34">The 17 amino acids long immunosuppressive region is present in many retroviral envelope proteins. Synthetic peptides derived from this relatively conserved sequence inhibit immune function in vitro and in vivo.</text>
</comment>
<keyword evidence="11 33" id="KW-0945">Host-virus interaction</keyword>
<evidence type="ECO:0000256" key="27">
    <source>
        <dbReference type="ARBA" id="ARBA00023157"/>
    </source>
</evidence>
<evidence type="ECO:0000256" key="13">
    <source>
        <dbReference type="ARBA" id="ARBA00022685"/>
    </source>
</evidence>
<dbReference type="Gene3D" id="1.20.5.490">
    <property type="entry name" value="Single helix bin"/>
    <property type="match status" value="1"/>
</dbReference>
<keyword evidence="25 33" id="KW-0472">Membrane</keyword>
<accession>B3UMJ0</accession>
<evidence type="ECO:0000313" key="41">
    <source>
        <dbReference type="EMBL" id="ACE69865.1"/>
    </source>
</evidence>
<feature type="chain" id="PRO_5042637979" description="Transmembrane protein gp41" evidence="33">
    <location>
        <begin position="504"/>
        <end position="848"/>
    </location>
</feature>
<evidence type="ECO:0000313" key="39">
    <source>
        <dbReference type="EMBL" id="ACE69853.1"/>
    </source>
</evidence>
<dbReference type="Gene3D" id="1.10.287.210">
    <property type="match status" value="1"/>
</dbReference>
<feature type="region of interest" description="MPER; binding to GalCer" evidence="33">
    <location>
        <begin position="654"/>
        <end position="675"/>
    </location>
</feature>
<feature type="disulfide bond" evidence="33">
    <location>
        <begin position="53"/>
        <end position="73"/>
    </location>
</feature>
<feature type="domain" description="Human immunodeficiency virus 1 envelope glycoprotein Gp120" evidence="36">
    <location>
        <begin position="33"/>
        <end position="141"/>
    </location>
</feature>
<keyword evidence="18 33" id="KW-0946">Virion</keyword>
<evidence type="ECO:0000313" key="56">
    <source>
        <dbReference type="EMBL" id="ACE69962.1"/>
    </source>
</evidence>
<dbReference type="EMBL" id="EU576905">
    <property type="protein sequence ID" value="ACE69911.1"/>
    <property type="molecule type" value="Genomic_RNA"/>
</dbReference>
<feature type="region of interest" description="Fusion peptide" evidence="33">
    <location>
        <begin position="504"/>
        <end position="524"/>
    </location>
</feature>
<comment type="subunit">
    <text evidence="33">The mature envelope protein (Env) consists of a homotrimer of non-covalently associated gp120-gp41 heterodimers. The resulting complex protrudes from the virus surface as a spike. There seems to be as few as 10 spikes on the average virion. Surface protein gp120 interacts with host CD4, CCR5 and CXCR4. Gp120 also interacts with the C-type lectins CD209/DC-SIGN and CLEC4M/DC-SIGNR (collectively referred to as DC-SIGN(R)). Gp120 and gp41 interact with GalCer. Gp120 interacts with host ITGA4/ITGB7 complex; on CD4+ T-cells, this interaction results in rapid activation of integrin ITGAL/LFA-1, which facilitates efficient cell-to-cell spreading of HIV-1. Gp120 interacts with cell-associated heparan sulfate; this interaction increases virus infectivity on permissive cells and may be involved in infection of CD4- cells.</text>
</comment>
<dbReference type="EMBL" id="EU576910">
    <property type="protein sequence ID" value="ACE69930.1"/>
    <property type="molecule type" value="Genomic_RNA"/>
</dbReference>
<evidence type="ECO:0000256" key="8">
    <source>
        <dbReference type="ARBA" id="ARBA00022510"/>
    </source>
</evidence>
<keyword evidence="21 33" id="KW-1164">Virus endocytosis by host</keyword>
<sequence>MRVKETRRNWQHLWKWGTMLLGMLMICSAAANLWVTVYYGVPVWKEATTTLFCASDAKAYDTEVHNVWATHACVPTDPSPQEVLLENVTENFNMWKNNMVEQMHEDIISLWDQSLKPCVKLTPLCVTLNCTDVSSNSTSVNITSEKGEIKNCSFNITTVVRDKVQKTYALFYRLDVVPIDDNHNNSSSKYRLINCNTSVITQACPKVSFEPIPIHYCAPAGFALLKCNDKKFNGTGPCTNVSTVQCTHGIRPVVSTQLLLNGSLAEEEVVIRSENFTNNAKTIIVQLNDSIVINCTRPNNNTRKGIHIGPGKVFYTGEIVGDIRQAHCNLSSTRWNNTLKQIVMKLREQFGNKTIVFNQSSGGDPEIVLHSFNCGGEFFYCNTTILFNSTWNSNDTWNNTTESNDTITLPCRIKQIINMWQEVGKAMYAPPIRGQIRCSSNITGLLLTRDGGNNSSTEIFRPGGGDMRDNWRSELYKYKVVQIEPLGIAPTKAKRRVVQREKRAVTIGAMFLGFLGAAGSTMGAASITLTVQARLLLSGIVQQQNNLLRAIEAQQHMLQLTVWGIKQLQARVLAVERYLRDQQLLGIWGCSGKLICTTNVPWNTSWSNKSFNDIWNNMTWMQWDREINNYTNYIYTLLEDAQNQQEKNEQELLELDKWASLWTWFDITHWLWYIKIFIMIVGGLIGLRIVFAVLSIVNRVRQGYSPLSFQTHLPARREPDRPEGTEGEGGEKDNDRSVRLVHGFLALIWDDLRSLCLFSYHRLRDLLLIVTRIVELLGRRGWEVLKYWGNLLQYWSQELKNSAVSLLDAIAIAVAEGTDRVIEVVQRVFRAFLHIPRRIRQGLERALL</sequence>
<evidence type="ECO:0000256" key="29">
    <source>
        <dbReference type="ARBA" id="ARBA00023280"/>
    </source>
</evidence>
<evidence type="ECO:0000313" key="43">
    <source>
        <dbReference type="EMBL" id="ACE69883.1"/>
    </source>
</evidence>
<dbReference type="EMBL" id="EU576924">
    <property type="protein sequence ID" value="ACE69985.1"/>
    <property type="molecule type" value="Genomic_RNA"/>
</dbReference>
<feature type="coiled-coil region" evidence="33">
    <location>
        <begin position="625"/>
        <end position="659"/>
    </location>
</feature>
<evidence type="ECO:0000313" key="44">
    <source>
        <dbReference type="EMBL" id="ACE69887.1"/>
    </source>
</evidence>
<dbReference type="GO" id="GO:0044175">
    <property type="term" value="C:host cell endosome membrane"/>
    <property type="evidence" value="ECO:0007669"/>
    <property type="project" value="UniProtKB-SubCell"/>
</dbReference>
<evidence type="ECO:0000256" key="17">
    <source>
        <dbReference type="ARBA" id="ARBA00022804"/>
    </source>
</evidence>
<feature type="site" description="Cleavage; by host furin" evidence="33">
    <location>
        <begin position="503"/>
        <end position="504"/>
    </location>
</feature>
<dbReference type="GO" id="GO:0020002">
    <property type="term" value="C:host cell plasma membrane"/>
    <property type="evidence" value="ECO:0007669"/>
    <property type="project" value="UniProtKB-SubCell"/>
</dbReference>
<organism evidence="38">
    <name type="scientific">Human immunodeficiency virus type 1</name>
    <name type="common">HIV-1</name>
    <dbReference type="NCBI Taxonomy" id="11676"/>
    <lineage>
        <taxon>Viruses</taxon>
        <taxon>Riboviria</taxon>
        <taxon>Pararnavirae</taxon>
        <taxon>Artverviricota</taxon>
        <taxon>Revtraviricetes</taxon>
        <taxon>Ortervirales</taxon>
        <taxon>Retroviridae</taxon>
        <taxon>Orthoretrovirinae</taxon>
        <taxon>Lentivirus</taxon>
        <taxon>Lentivirus humimdef1</taxon>
    </lineage>
</organism>
<dbReference type="EMBL" id="EU576890">
    <property type="protein sequence ID" value="ACE69853.1"/>
    <property type="molecule type" value="Genomic_RNA"/>
</dbReference>
<dbReference type="EMBL" id="EU576893">
    <property type="protein sequence ID" value="ACE69865.1"/>
    <property type="molecule type" value="Genomic_RNA"/>
</dbReference>
<comment type="miscellaneous">
    <text evidence="33">Inhibitors targeting HIV-1 viral envelope proteins are used as antiretroviral drugs. Attachment of virions to the cell surface via non-specific interactions and CD4 binding can be blocked by inhibitors that include cyanovirin-N, cyclotriazadisulfonamide analogs, PRO 2000, TNX 355 and PRO 542. In addition, BMS 806 can block CD4-induced conformational changes. Env interactions with the coreceptor molecules can be targeted by CCR5 antagonists including SCH-D, maraviroc (UK 427857) and aplaviroc (GW 873140), and the CXCR4 antagonist AMD 070. Fusion of viral and cellular membranes can be inhibited by peptides such as enfuvirtide and tifuvirtide (T 1249). Resistance to inhibitors associated with mutations in Env are observed. Most of the time, single mutations confer only a modest reduction in drug susceptibility. Combination of several mutations is usually required to develop a high-level drug resistance.</text>
</comment>
<comment type="similarity">
    <text evidence="33">Belongs to the HIV-1 env protein family.</text>
</comment>
<evidence type="ECO:0000256" key="5">
    <source>
        <dbReference type="ARBA" id="ARBA00004578"/>
    </source>
</evidence>
<dbReference type="GO" id="GO:0005198">
    <property type="term" value="F:structural molecule activity"/>
    <property type="evidence" value="ECO:0007669"/>
    <property type="project" value="UniProtKB-UniRule"/>
</dbReference>
<feature type="domain" description="Human immunodeficiency virus 1 envelope glycoprotein Gp120" evidence="36">
    <location>
        <begin position="147"/>
        <end position="503"/>
    </location>
</feature>
<evidence type="ECO:0000256" key="15">
    <source>
        <dbReference type="ARBA" id="ARBA00022703"/>
    </source>
</evidence>
<keyword evidence="9 33" id="KW-1032">Host cell membrane</keyword>
<evidence type="ECO:0000313" key="55">
    <source>
        <dbReference type="EMBL" id="ACE69958.1"/>
    </source>
</evidence>
<dbReference type="FunFam" id="2.170.40.20:FF:000003">
    <property type="entry name" value="Envelope glycoprotein gp160"/>
    <property type="match status" value="1"/>
</dbReference>
<feature type="topological domain" description="Cytoplasmic" evidence="33">
    <location>
        <begin position="698"/>
        <end position="848"/>
    </location>
</feature>
<comment type="subcellular location">
    <subcellularLocation>
        <location evidence="3">Host cell membrane</location>
        <topology evidence="3">Peripheral membrane protein</topology>
    </subcellularLocation>
    <subcellularLocation>
        <location evidence="1">Host cell membrane</location>
        <topology evidence="1">Single-pass type I membrane protein</topology>
    </subcellularLocation>
    <subcellularLocation>
        <location evidence="2">Host endosome membrane</location>
        <topology evidence="2">Peripheral membrane protein</topology>
    </subcellularLocation>
    <subcellularLocation>
        <location evidence="5">Host endosome membrane</location>
        <topology evidence="5">Single-pass type I membrane protein</topology>
    </subcellularLocation>
    <subcellularLocation>
        <location evidence="6">Virion membrane</location>
        <topology evidence="6">Peripheral membrane protein</topology>
    </subcellularLocation>
    <subcellularLocation>
        <location evidence="4">Virion membrane</location>
        <topology evidence="4">Single-pass type I membrane protein</topology>
    </subcellularLocation>
</comment>
<evidence type="ECO:0000256" key="18">
    <source>
        <dbReference type="ARBA" id="ARBA00022844"/>
    </source>
</evidence>
<dbReference type="EMBL" id="EU576911">
    <property type="protein sequence ID" value="ACE69934.1"/>
    <property type="molecule type" value="Genomic_RNA"/>
</dbReference>
<evidence type="ECO:0000256" key="3">
    <source>
        <dbReference type="ARBA" id="ARBA00004505"/>
    </source>
</evidence>
<dbReference type="GO" id="GO:0016020">
    <property type="term" value="C:membrane"/>
    <property type="evidence" value="ECO:0007669"/>
    <property type="project" value="UniProtKB-UniRule"/>
</dbReference>
<comment type="function">
    <text evidence="33">Surface protein gp120: Attaches the virus to the host lymphoid cell by binding to the primary receptor CD4. This interaction induces a structural rearrangement creating a high affinity binding site for a chemokine coreceptor like CXCR4 and/or CCR5. Acts as a ligand for CD209/DC-SIGN and CLEC4M/DC-SIGNR, which are respectively found on dendritic cells (DCs), and on endothelial cells of liver sinusoids and lymph node sinuses. These interactions allow capture of viral particles at mucosal surfaces by these cells and subsequent transmission to permissive cells. HIV subverts the migration properties of dendritic cells to gain access to CD4+ T-cells in lymph nodes. Virus transmission to permissive T-cells occurs either in trans (without DCs infection, through viral capture and transmission), or in cis (following DCs productive infection, through the usual CD4-gp120 interaction), thereby inducing a robust infection. In trans infection, bound virions remain infectious over days and it is proposed that they are not degraded, but protected in non-lysosomal acidic organelles within the DCs close to the cell membrane thus contributing to the viral infectious potential during DCs' migration from the periphery to the lymphoid tissues. On arrival at lymphoid tissues, intact virions recycle back to DCs' cell surface allowing virus transmission to CD4+ T-cells.</text>
</comment>
<evidence type="ECO:0000256" key="33">
    <source>
        <dbReference type="HAMAP-Rule" id="MF_04083"/>
    </source>
</evidence>
<evidence type="ECO:0000256" key="20">
    <source>
        <dbReference type="ARBA" id="ARBA00022879"/>
    </source>
</evidence>
<evidence type="ECO:0000313" key="42">
    <source>
        <dbReference type="EMBL" id="ACE69876.1"/>
    </source>
</evidence>
<feature type="disulfide bond" evidence="33">
    <location>
        <begin position="125"/>
        <end position="195"/>
    </location>
</feature>
<comment type="subunit">
    <text evidence="32">The mature envelope protein (Env) consists of a homotrimer of non-covalently associated gp120-gp41 heterodimers. The resulting complex protrudes from the virus surface as a spike. There seems to be as few as 10 spikes on the average virion. Interacts with host CD4, CCR5 and CXCR4. Gp120 also interacts with the C-type lectins CD209/DC-SIGN and CLEC4M/DC-SIGNR (collectively referred to as DC-SIGN(R)). Gp120 and gp41 interact with GalCer. Gp120 interacts with host ITGA4/ITGB7 complex; on CD4+ T-cells, this interaction results in rapid activation of integrin ITGAL/LFA-1, which facilitates efficient cell-to-cell spreading of HIV-1. Gp120 interacts with cell-associated heparan sulfate; this interaction increases virus infectivity on permissive cells and may be involved in infection of CD4- cells.</text>
</comment>
<dbReference type="EMBL" id="EU576899">
    <property type="protein sequence ID" value="ACE69887.1"/>
    <property type="molecule type" value="Genomic_RNA"/>
</dbReference>
<feature type="short sequence motif" description="YXXL motif; contains endocytosis signal" evidence="33">
    <location>
        <begin position="704"/>
        <end position="707"/>
    </location>
</feature>
<dbReference type="InterPro" id="IPR000328">
    <property type="entry name" value="GP41-like"/>
</dbReference>
<keyword evidence="10 33" id="KW-1165">Clathrin-mediated endocytosis of virus by host</keyword>
<feature type="lipid moiety-binding region" description="S-palmitoyl cysteine; by host" evidence="33">
    <location>
        <position position="756"/>
    </location>
</feature>
<comment type="caution">
    <text evidence="33 34">Lacks conserved residue(s) required for the propagation of feature annotation.</text>
</comment>
<keyword evidence="8 33" id="KW-1170">Fusion of virus membrane with host endosomal membrane</keyword>
<dbReference type="EMBL" id="EU576915">
    <property type="protein sequence ID" value="ACE69950.1"/>
    <property type="molecule type" value="Genomic_RNA"/>
</dbReference>
<dbReference type="GO" id="GO:1903908">
    <property type="term" value="P:positive regulation of plasma membrane raft polarization"/>
    <property type="evidence" value="ECO:0007669"/>
    <property type="project" value="UniProtKB-UniRule"/>
</dbReference>
<dbReference type="GO" id="GO:0019082">
    <property type="term" value="P:viral protein processing"/>
    <property type="evidence" value="ECO:0007669"/>
    <property type="project" value="UniProtKB-UniRule"/>
</dbReference>
<keyword evidence="16 33" id="KW-0732">Signal</keyword>
<evidence type="ECO:0000313" key="49">
    <source>
        <dbReference type="EMBL" id="ACE69922.1"/>
    </source>
</evidence>
<dbReference type="EMBL" id="EU576908">
    <property type="protein sequence ID" value="ACE69922.1"/>
    <property type="molecule type" value="Genomic_RNA"/>
</dbReference>
<comment type="domain">
    <text evidence="33">The YXXL motif is involved in determining the exact site of viral release at the surface of infected mononuclear cells and promotes endocytosis. YXXL and di-leucine endocytosis motifs interact directly or indirectly with the clathrin adapter complexes, opperate independently, and their activities are not additive.</text>
</comment>
<evidence type="ECO:0000256" key="31">
    <source>
        <dbReference type="ARBA" id="ARBA00023296"/>
    </source>
</evidence>
<dbReference type="EMBL" id="EU576896">
    <property type="protein sequence ID" value="ACE69876.1"/>
    <property type="molecule type" value="Genomic_RNA"/>
</dbReference>
<dbReference type="InterPro" id="IPR036377">
    <property type="entry name" value="Gp120_core_sf"/>
</dbReference>
<feature type="disulfide bond" evidence="33">
    <location>
        <begin position="118"/>
        <end position="204"/>
    </location>
</feature>
<evidence type="ECO:0000259" key="37">
    <source>
        <dbReference type="Pfam" id="PF00517"/>
    </source>
</evidence>
<feature type="disulfide bond" evidence="33">
    <location>
        <begin position="217"/>
        <end position="246"/>
    </location>
</feature>
<evidence type="ECO:0000313" key="58">
    <source>
        <dbReference type="EMBL" id="ACE69981.1"/>
    </source>
</evidence>
<comment type="domain">
    <text evidence="33">The CD4-binding region is targeted by the antibody b12.</text>
</comment>
<dbReference type="EMBL" id="EU576898">
    <property type="protein sequence ID" value="ACE69883.1"/>
    <property type="molecule type" value="Genomic_RNA"/>
</dbReference>
<keyword evidence="13 33" id="KW-0165">Cleavage on pair of basic residues</keyword>
<evidence type="ECO:0000256" key="9">
    <source>
        <dbReference type="ARBA" id="ARBA00022511"/>
    </source>
</evidence>
<evidence type="ECO:0000256" key="2">
    <source>
        <dbReference type="ARBA" id="ARBA00004433"/>
    </source>
</evidence>
<evidence type="ECO:0000313" key="47">
    <source>
        <dbReference type="EMBL" id="ACE69903.1"/>
    </source>
</evidence>
<comment type="function">
    <text evidence="33">Transmembrane protein gp41: Acts as a class I viral fusion protein. Under the current model, the protein has at least 3 conformational states: pre-fusion native state, pre-hairpin intermediate state, and post-fusion hairpin state. During fusion of viral and target intracellular membranes, the coiled coil regions (heptad repeats) assume a trimer-of-hairpins structure, positioning the fusion peptide in close proximity to the C-terminal region of the ectodomain. The formation of this structure appears to drive apposition and subsequent fusion of viral and target cell membranes. Complete fusion occurs in host cell endosomes and is dynamin-dependent, however some lipid transfer might occur at the plasma membrane. The virus undergoes clathrin-dependent internalization long before endosomal fusion, thus minimizing the surface exposure of conserved viral epitopes during fusion and reducing the efficacy of inhibitors targeting these epitopes. Membranes fusion leads to delivery of the nucleocapsid into the cytoplasm.</text>
</comment>
<dbReference type="EMBL" id="EU576901">
    <property type="protein sequence ID" value="ACE69895.1"/>
    <property type="molecule type" value="Genomic_RNA"/>
</dbReference>
<keyword evidence="30 33" id="KW-0449">Lipoprotein</keyword>
<keyword evidence="23 33" id="KW-1039">Host endosome</keyword>
<comment type="domain">
    <text evidence="33">The membrane proximal external region (MPER) present in gp41 is a tryptophan-rich region recognized by the antibodies 2F5, Z13, and 4E10. MPER seems to play a role in fusion.</text>
</comment>
<keyword evidence="22 33" id="KW-1133">Transmembrane helix</keyword>
<feature type="region of interest" description="Immunosuppression" evidence="33">
    <location>
        <begin position="566"/>
        <end position="584"/>
    </location>
</feature>
<dbReference type="GO" id="GO:0019062">
    <property type="term" value="P:virion attachment to host cell"/>
    <property type="evidence" value="ECO:0007669"/>
    <property type="project" value="UniProtKB-UniRule"/>
</dbReference>
<dbReference type="GO" id="GO:0055036">
    <property type="term" value="C:virion membrane"/>
    <property type="evidence" value="ECO:0007669"/>
    <property type="project" value="UniProtKB-SubCell"/>
</dbReference>
<keyword evidence="7 33" id="KW-1168">Fusion of virus membrane with host membrane</keyword>
<feature type="transmembrane region" description="Helical" evidence="34">
    <location>
        <begin position="670"/>
        <end position="697"/>
    </location>
</feature>
<dbReference type="FunFam" id="2.170.40.20:FF:000001">
    <property type="entry name" value="Envelope glycoprotein gp160"/>
    <property type="match status" value="1"/>
</dbReference>
<evidence type="ECO:0000256" key="11">
    <source>
        <dbReference type="ARBA" id="ARBA00022581"/>
    </source>
</evidence>
<evidence type="ECO:0000313" key="53">
    <source>
        <dbReference type="EMBL" id="ACE69942.1"/>
    </source>
</evidence>
<dbReference type="SUPFAM" id="SSF58069">
    <property type="entry name" value="Virus ectodomain"/>
    <property type="match status" value="1"/>
</dbReference>
<dbReference type="EMBL" id="EU576903">
    <property type="protein sequence ID" value="ACE69903.1"/>
    <property type="molecule type" value="Genomic_RNA"/>
</dbReference>
<keyword evidence="31 33" id="KW-1160">Virus entry into host cell</keyword>
<evidence type="ECO:0000313" key="52">
    <source>
        <dbReference type="EMBL" id="ACE69934.1"/>
    </source>
</evidence>
<feature type="region of interest" description="Disordered" evidence="35">
    <location>
        <begin position="714"/>
        <end position="734"/>
    </location>
</feature>
<comment type="PTM">
    <text evidence="33">Specific enzymatic cleavages in vivo yield mature proteins. Envelope glycoproteins are synthesized as a inactive precursor that is heavily N-glycosylated and processed likely by host cell furin in the Golgi to yield the mature SU and TM proteins. The cleavage site between SU and TM requires the minimal sequence [KR]-X-[KR]-R. About 2 of the 9 disulfide bonds of gp41 are reduced by P4HB/PDI, following binding to CD4 receptor.</text>
</comment>
<evidence type="ECO:0000313" key="40">
    <source>
        <dbReference type="EMBL" id="ACE69861.1"/>
    </source>
</evidence>
<feature type="disulfide bond" evidence="33">
    <location>
        <begin position="227"/>
        <end position="238"/>
    </location>
</feature>
<evidence type="ECO:0000256" key="24">
    <source>
        <dbReference type="ARBA" id="ARBA00023054"/>
    </source>
</evidence>
<evidence type="ECO:0000313" key="38">
    <source>
        <dbReference type="EMBL" id="ACE69849.1"/>
    </source>
</evidence>
<feature type="transmembrane region" description="Helical" evidence="34">
    <location>
        <begin position="20"/>
        <end position="41"/>
    </location>
</feature>
<comment type="function">
    <text evidence="33">Envelope glycoprotein gp160: Oligomerizes in the host endoplasmic reticulum into predominantly trimers. In a second time, gp160 transits in the host Golgi, where glycosylation is completed. The precursor is then proteolytically cleaved in the trans-Golgi and thereby activated by cellular furin or furin-like proteases to produce gp120 and gp41.</text>
</comment>
<evidence type="ECO:0000256" key="32">
    <source>
        <dbReference type="ARBA" id="ARBA00062028"/>
    </source>
</evidence>
<evidence type="ECO:0000256" key="10">
    <source>
        <dbReference type="ARBA" id="ARBA00022570"/>
    </source>
</evidence>
<keyword evidence="17 33" id="KW-1161">Viral attachment to host cell</keyword>
<dbReference type="FunFam" id="1.10.287.210:FF:000001">
    <property type="entry name" value="Envelope glycoprotein gp160"/>
    <property type="match status" value="1"/>
</dbReference>
<evidence type="ECO:0000259" key="36">
    <source>
        <dbReference type="Pfam" id="PF00516"/>
    </source>
</evidence>
<feature type="region of interest" description="CD4-binding loop" evidence="33">
    <location>
        <begin position="360"/>
        <end position="370"/>
    </location>
</feature>
<evidence type="ECO:0000313" key="54">
    <source>
        <dbReference type="EMBL" id="ACE69950.1"/>
    </source>
</evidence>
<evidence type="ECO:0000256" key="1">
    <source>
        <dbReference type="ARBA" id="ARBA00004402"/>
    </source>
</evidence>
<dbReference type="Pfam" id="PF00516">
    <property type="entry name" value="GP120"/>
    <property type="match status" value="2"/>
</dbReference>
<dbReference type="GO" id="GO:1903911">
    <property type="term" value="P:positive regulation of receptor clustering"/>
    <property type="evidence" value="ECO:0007669"/>
    <property type="project" value="UniProtKB-UniRule"/>
</dbReference>
<protein>
    <recommendedName>
        <fullName evidence="33">Envelope glycoprotein gp160</fullName>
    </recommendedName>
    <alternativeName>
        <fullName evidence="33">Env polyprotein</fullName>
    </alternativeName>
    <component>
        <recommendedName>
            <fullName evidence="33">Surface protein gp120</fullName>
            <shortName evidence="33">SU</shortName>
        </recommendedName>
        <alternativeName>
            <fullName evidence="33">Glycoprotein 120</fullName>
            <shortName evidence="33">gp120</shortName>
        </alternativeName>
    </component>
    <component>
        <recommendedName>
            <fullName evidence="33">Transmembrane protein gp41</fullName>
            <shortName evidence="33">TM</shortName>
        </recommendedName>
        <alternativeName>
            <fullName evidence="33">Glycoprotein 41</fullName>
            <shortName evidence="33">gp41</shortName>
        </alternativeName>
    </component>
</protein>
<dbReference type="Gene3D" id="2.170.40.20">
    <property type="entry name" value="Human immunodeficiency virus 1, Gp160, envelope glycoprotein"/>
    <property type="match status" value="2"/>
</dbReference>
<feature type="domain" description="Retroviral envelope protein GP41-like" evidence="37">
    <location>
        <begin position="522"/>
        <end position="711"/>
    </location>
</feature>